<reference evidence="3" key="1">
    <citation type="submission" date="2022-11" db="UniProtKB">
        <authorList>
            <consortium name="WormBaseParasite"/>
        </authorList>
    </citation>
    <scope>IDENTIFICATION</scope>
</reference>
<feature type="domain" description="F-box" evidence="1">
    <location>
        <begin position="34"/>
        <end position="74"/>
    </location>
</feature>
<dbReference type="SUPFAM" id="SSF81383">
    <property type="entry name" value="F-box domain"/>
    <property type="match status" value="1"/>
</dbReference>
<dbReference type="InterPro" id="IPR036047">
    <property type="entry name" value="F-box-like_dom_sf"/>
</dbReference>
<evidence type="ECO:0000313" key="3">
    <source>
        <dbReference type="WBParaSite" id="PSU_v2.g12773.t1"/>
    </source>
</evidence>
<organism evidence="2 3">
    <name type="scientific">Panagrolaimus superbus</name>
    <dbReference type="NCBI Taxonomy" id="310955"/>
    <lineage>
        <taxon>Eukaryota</taxon>
        <taxon>Metazoa</taxon>
        <taxon>Ecdysozoa</taxon>
        <taxon>Nematoda</taxon>
        <taxon>Chromadorea</taxon>
        <taxon>Rhabditida</taxon>
        <taxon>Tylenchina</taxon>
        <taxon>Panagrolaimomorpha</taxon>
        <taxon>Panagrolaimoidea</taxon>
        <taxon>Panagrolaimidae</taxon>
        <taxon>Panagrolaimus</taxon>
    </lineage>
</organism>
<evidence type="ECO:0000259" key="1">
    <source>
        <dbReference type="SMART" id="SM00256"/>
    </source>
</evidence>
<keyword evidence="2" id="KW-1185">Reference proteome</keyword>
<dbReference type="WBParaSite" id="PSU_v2.g12773.t1">
    <property type="protein sequence ID" value="PSU_v2.g12773.t1"/>
    <property type="gene ID" value="PSU_v2.g12773"/>
</dbReference>
<dbReference type="Gene3D" id="1.20.1280.50">
    <property type="match status" value="1"/>
</dbReference>
<dbReference type="AlphaFoldDB" id="A0A914XXU9"/>
<accession>A0A914XXU9</accession>
<proteinExistence type="predicted"/>
<dbReference type="Proteomes" id="UP000887577">
    <property type="component" value="Unplaced"/>
</dbReference>
<dbReference type="Pfam" id="PF00646">
    <property type="entry name" value="F-box"/>
    <property type="match status" value="1"/>
</dbReference>
<dbReference type="SMART" id="SM00256">
    <property type="entry name" value="FBOX"/>
    <property type="match status" value="1"/>
</dbReference>
<sequence length="345" mass="39391">MPLTPTKKRKIPAKNSVESNLPILQEGPNIESFFANEIMINVFKFLPRNVLDKCRLVNRRWNDIIDIHGYNFARRSIDKLNIYSEFCQNFITFGGFSLASRSEIQYVLDGNDHVGVPGIVHILKNSNIKCLVIGPIDLCDSNAEQILSVLQGADTHIMEIQMRRVGLGNITVKLFHKFCEKINTKRYAFSEMRQAQNEYFGNEFFNKMIFKESSYIYIKGLVANALAVPVAVDDETLLDFIFGVNIKSVERKVACLELPSISSQFVTKILNRFANEADITHMVTEATLLLCPPQTVLRSYQSLNIRLGYVNYASYNVTENKELQVEIIKQKGYFVNVFLSLGEKY</sequence>
<dbReference type="InterPro" id="IPR001810">
    <property type="entry name" value="F-box_dom"/>
</dbReference>
<evidence type="ECO:0000313" key="2">
    <source>
        <dbReference type="Proteomes" id="UP000887577"/>
    </source>
</evidence>
<protein>
    <submittedName>
        <fullName evidence="3">F-box domain-containing protein</fullName>
    </submittedName>
</protein>
<name>A0A914XXU9_9BILA</name>